<keyword evidence="4 6" id="KW-0274">FAD</keyword>
<feature type="binding site" evidence="6">
    <location>
        <begin position="53"/>
        <end position="54"/>
    </location>
    <ligand>
        <name>FAD</name>
        <dbReference type="ChEBI" id="CHEBI:57692"/>
    </ligand>
</feature>
<dbReference type="InterPro" id="IPR012132">
    <property type="entry name" value="GMC_OxRdtase"/>
</dbReference>
<dbReference type="Pfam" id="PF05199">
    <property type="entry name" value="GMC_oxred_C"/>
    <property type="match status" value="1"/>
</dbReference>
<sequence length="609" mass="65831">MASLKLATLLLLAATSQLVSAVWIPRPLDETNILTRRDEVAAEYDYVIVGGGTSGLTVGDRLSENGKYSVLNIEYGYYDTQDGMNPKRMFNITSLPCPALNDRTFKVGIGCVVGGSSIVNGQVYLRGTAEEYDAWEALGSPNSTWNWKGLLPYFKKGMALNPPDPSQAEEYNIKYDMKYWGTGLKSKIQATFGRGALNSQIKTLYNAMKAMPGVEVPADSGAGEAGLYWYTISQDPTTFRRSSARNAHWDDANRTNWDMVVGARASRVLFDGDGTAAVGVEWVSRNDTDAPAVRVWARREVVLAAGAIHTPQVLMLSGIGPAALLEEANITVKVDLPGVGSNFQDHSYIPNIGFRCAGTDTIAARQIGGRSGPPNLATMIGLPVVSPDRFEELAAAFEAQDPTTHLPAGYTAEQVEGYRQQQKVWAGLMRSKGVVFLEMMMGGPGGSIQNLHCQSRGTVLIDPADPQGEMVVDYRAGSNEIDIRVMVEMVRFMRRYMTTGELAAYEAVETSPGANVTSDEDLAAWARGVIIPSVYHPVSTAAKMPREWGGVVGEDLLVYGVERLSIVDASIFPTIVGATTSMTVYAVAEKAADIIKLRTGQAVESPPEV</sequence>
<dbReference type="Gene3D" id="3.30.560.10">
    <property type="entry name" value="Glucose Oxidase, domain 3"/>
    <property type="match status" value="1"/>
</dbReference>
<evidence type="ECO:0000259" key="10">
    <source>
        <dbReference type="PROSITE" id="PS00624"/>
    </source>
</evidence>
<dbReference type="PROSITE" id="PS00623">
    <property type="entry name" value="GMC_OXRED_1"/>
    <property type="match status" value="1"/>
</dbReference>
<dbReference type="PROSITE" id="PS00624">
    <property type="entry name" value="GMC_OXRED_2"/>
    <property type="match status" value="1"/>
</dbReference>
<dbReference type="PIRSF" id="PIRSF000137">
    <property type="entry name" value="Alcohol_oxidase"/>
    <property type="match status" value="1"/>
</dbReference>
<feature type="chain" id="PRO_5042611099" evidence="8">
    <location>
        <begin position="22"/>
        <end position="609"/>
    </location>
</feature>
<dbReference type="InterPro" id="IPR000172">
    <property type="entry name" value="GMC_OxRdtase_N"/>
</dbReference>
<dbReference type="Gene3D" id="3.50.50.60">
    <property type="entry name" value="FAD/NAD(P)-binding domain"/>
    <property type="match status" value="1"/>
</dbReference>
<evidence type="ECO:0000259" key="9">
    <source>
        <dbReference type="PROSITE" id="PS00623"/>
    </source>
</evidence>
<keyword evidence="5" id="KW-0560">Oxidoreductase</keyword>
<evidence type="ECO:0000256" key="1">
    <source>
        <dbReference type="ARBA" id="ARBA00001974"/>
    </source>
</evidence>
<dbReference type="InterPro" id="IPR036188">
    <property type="entry name" value="FAD/NAD-bd_sf"/>
</dbReference>
<keyword evidence="12" id="KW-1185">Reference proteome</keyword>
<dbReference type="SUPFAM" id="SSF51905">
    <property type="entry name" value="FAD/NAD(P)-binding domain"/>
    <property type="match status" value="1"/>
</dbReference>
<dbReference type="PANTHER" id="PTHR11552">
    <property type="entry name" value="GLUCOSE-METHANOL-CHOLINE GMC OXIDOREDUCTASE"/>
    <property type="match status" value="1"/>
</dbReference>
<comment type="caution">
    <text evidence="11">The sequence shown here is derived from an EMBL/GenBank/DDBJ whole genome shotgun (WGS) entry which is preliminary data.</text>
</comment>
<feature type="signal peptide" evidence="8">
    <location>
        <begin position="1"/>
        <end position="21"/>
    </location>
</feature>
<evidence type="ECO:0000313" key="11">
    <source>
        <dbReference type="EMBL" id="KAK1763203.1"/>
    </source>
</evidence>
<dbReference type="EMBL" id="MU839029">
    <property type="protein sequence ID" value="KAK1763203.1"/>
    <property type="molecule type" value="Genomic_DNA"/>
</dbReference>
<dbReference type="SUPFAM" id="SSF54373">
    <property type="entry name" value="FAD-linked reductases, C-terminal domain"/>
    <property type="match status" value="1"/>
</dbReference>
<comment type="cofactor">
    <cofactor evidence="1 6">
        <name>FAD</name>
        <dbReference type="ChEBI" id="CHEBI:57692"/>
    </cofactor>
</comment>
<reference evidence="11" key="1">
    <citation type="submission" date="2023-06" db="EMBL/GenBank/DDBJ databases">
        <title>Genome-scale phylogeny and comparative genomics of the fungal order Sordariales.</title>
        <authorList>
            <consortium name="Lawrence Berkeley National Laboratory"/>
            <person name="Hensen N."/>
            <person name="Bonometti L."/>
            <person name="Westerberg I."/>
            <person name="Brannstrom I.O."/>
            <person name="Guillou S."/>
            <person name="Cros-Aarteil S."/>
            <person name="Calhoun S."/>
            <person name="Haridas S."/>
            <person name="Kuo A."/>
            <person name="Mondo S."/>
            <person name="Pangilinan J."/>
            <person name="Riley R."/>
            <person name="Labutti K."/>
            <person name="Andreopoulos B."/>
            <person name="Lipzen A."/>
            <person name="Chen C."/>
            <person name="Yanf M."/>
            <person name="Daum C."/>
            <person name="Ng V."/>
            <person name="Clum A."/>
            <person name="Steindorff A."/>
            <person name="Ohm R."/>
            <person name="Martin F."/>
            <person name="Silar P."/>
            <person name="Natvig D."/>
            <person name="Lalanne C."/>
            <person name="Gautier V."/>
            <person name="Ament-Velasquez S.L."/>
            <person name="Kruys A."/>
            <person name="Hutchinson M.I."/>
            <person name="Powell A.J."/>
            <person name="Barry K."/>
            <person name="Miller A.N."/>
            <person name="Grigoriev I.V."/>
            <person name="Debuchy R."/>
            <person name="Gladieux P."/>
            <person name="Thoren M.H."/>
            <person name="Johannesson H."/>
        </authorList>
    </citation>
    <scope>NUCLEOTIDE SEQUENCE</scope>
    <source>
        <strain evidence="11">8032-3</strain>
    </source>
</reference>
<dbReference type="GO" id="GO:0044550">
    <property type="term" value="P:secondary metabolite biosynthetic process"/>
    <property type="evidence" value="ECO:0007669"/>
    <property type="project" value="TreeGrafter"/>
</dbReference>
<feature type="binding site" evidence="6">
    <location>
        <begin position="120"/>
        <end position="123"/>
    </location>
    <ligand>
        <name>FAD</name>
        <dbReference type="ChEBI" id="CHEBI:57692"/>
    </ligand>
</feature>
<dbReference type="InterPro" id="IPR027424">
    <property type="entry name" value="Glucose_Oxidase_domain_2"/>
</dbReference>
<evidence type="ECO:0000256" key="3">
    <source>
        <dbReference type="ARBA" id="ARBA00022630"/>
    </source>
</evidence>
<dbReference type="Pfam" id="PF00732">
    <property type="entry name" value="GMC_oxred_N"/>
    <property type="match status" value="1"/>
</dbReference>
<gene>
    <name evidence="11" type="ORF">QBC33DRAFT_581178</name>
</gene>
<feature type="domain" description="Glucose-methanol-choline oxidoreductase N-terminal" evidence="9">
    <location>
        <begin position="110"/>
        <end position="133"/>
    </location>
</feature>
<evidence type="ECO:0000256" key="4">
    <source>
        <dbReference type="ARBA" id="ARBA00022827"/>
    </source>
</evidence>
<evidence type="ECO:0000256" key="7">
    <source>
        <dbReference type="RuleBase" id="RU003968"/>
    </source>
</evidence>
<dbReference type="PANTHER" id="PTHR11552:SF115">
    <property type="entry name" value="DEHYDROGENASE XPTC-RELATED"/>
    <property type="match status" value="1"/>
</dbReference>
<dbReference type="GO" id="GO:0016614">
    <property type="term" value="F:oxidoreductase activity, acting on CH-OH group of donors"/>
    <property type="evidence" value="ECO:0007669"/>
    <property type="project" value="InterPro"/>
</dbReference>
<evidence type="ECO:0000313" key="12">
    <source>
        <dbReference type="Proteomes" id="UP001244011"/>
    </source>
</evidence>
<keyword evidence="3 7" id="KW-0285">Flavoprotein</keyword>
<keyword evidence="8" id="KW-0732">Signal</keyword>
<dbReference type="InterPro" id="IPR007867">
    <property type="entry name" value="GMC_OxRtase_C"/>
</dbReference>
<dbReference type="Gene3D" id="4.10.450.10">
    <property type="entry name" value="Glucose Oxidase, domain 2"/>
    <property type="match status" value="1"/>
</dbReference>
<comment type="similarity">
    <text evidence="2 7">Belongs to the GMC oxidoreductase family.</text>
</comment>
<dbReference type="AlphaFoldDB" id="A0AAJ0BTN5"/>
<dbReference type="GO" id="GO:0050660">
    <property type="term" value="F:flavin adenine dinucleotide binding"/>
    <property type="evidence" value="ECO:0007669"/>
    <property type="project" value="InterPro"/>
</dbReference>
<dbReference type="RefSeq" id="XP_060279416.1">
    <property type="nucleotide sequence ID" value="XM_060431249.1"/>
</dbReference>
<evidence type="ECO:0000256" key="6">
    <source>
        <dbReference type="PIRSR" id="PIRSR000137-2"/>
    </source>
</evidence>
<dbReference type="GeneID" id="85314436"/>
<organism evidence="11 12">
    <name type="scientific">Phialemonium atrogriseum</name>
    <dbReference type="NCBI Taxonomy" id="1093897"/>
    <lineage>
        <taxon>Eukaryota</taxon>
        <taxon>Fungi</taxon>
        <taxon>Dikarya</taxon>
        <taxon>Ascomycota</taxon>
        <taxon>Pezizomycotina</taxon>
        <taxon>Sordariomycetes</taxon>
        <taxon>Sordariomycetidae</taxon>
        <taxon>Cephalothecales</taxon>
        <taxon>Cephalothecaceae</taxon>
        <taxon>Phialemonium</taxon>
    </lineage>
</organism>
<evidence type="ECO:0000256" key="2">
    <source>
        <dbReference type="ARBA" id="ARBA00010790"/>
    </source>
</evidence>
<evidence type="ECO:0000256" key="5">
    <source>
        <dbReference type="ARBA" id="ARBA00023002"/>
    </source>
</evidence>
<evidence type="ECO:0000256" key="8">
    <source>
        <dbReference type="SAM" id="SignalP"/>
    </source>
</evidence>
<name>A0AAJ0BTN5_9PEZI</name>
<protein>
    <submittedName>
        <fullName evidence="11">Glucose oxidase</fullName>
    </submittedName>
</protein>
<dbReference type="Proteomes" id="UP001244011">
    <property type="component" value="Unassembled WGS sequence"/>
</dbReference>
<proteinExistence type="inferred from homology"/>
<accession>A0AAJ0BTN5</accession>
<feature type="binding site" evidence="6">
    <location>
        <position position="112"/>
    </location>
    <ligand>
        <name>FAD</name>
        <dbReference type="ChEBI" id="CHEBI:57692"/>
    </ligand>
</feature>
<feature type="domain" description="Glucose-methanol-choline oxidoreductase N-terminal" evidence="10">
    <location>
        <begin position="306"/>
        <end position="320"/>
    </location>
</feature>